<proteinExistence type="predicted"/>
<sequence>MGENGHRYDLVLRPWFWLAGRRRNQRIFHNKTVVQILQELLSDYASLGDPALELKLGGDYQPLEYTVQYRESDLDFARRQMERAGISFHFRHAAGSHTLILTDDVLAHDSIGEIGLGFIRGDWMLELVRTCPRHGEYLEPLWQRYDRFERHDVAFRLAESARDNTGHSRLTMARSATAYDHWVGARLSGKKQQANWLDQFGLQAAAKFCGALGSLVAQRESGAHGASDLSDLDHADLGFGLARAGKGAICGFLSEHQEGHSPEIGQKRVFGALYSLLTGDACPKAYHPLKQILREHIGSSWPLGPGAELLGEPVLERRWTSIGALAHLLKMDAPALRERLGAERTELARHKPDDWALHELEKAGPFLSDLTNGLSDDQFCESLSLNPKLFQDMRDCSFLDGARGRHGRGWDLLAGQAIVERLLLGAQQVGRLSSEWLPLEQAADHHGCSTRELVERIGDGRLTWIGRYSKQTGFAAILVNIAGLDGREISAETLALSQGLTFSEMLSFFRKGHSPAEIARRETGRKDRIMLTPVQVAAFHENFVSFRRLALAHRLPWEALDQRLEELGIVPVEGYLRIYRRSETDPLLHDEAERRP</sequence>
<organism evidence="1 2">
    <name type="scientific">Paracoccus cavernae</name>
    <dbReference type="NCBI Taxonomy" id="1571207"/>
    <lineage>
        <taxon>Bacteria</taxon>
        <taxon>Pseudomonadati</taxon>
        <taxon>Pseudomonadota</taxon>
        <taxon>Alphaproteobacteria</taxon>
        <taxon>Rhodobacterales</taxon>
        <taxon>Paracoccaceae</taxon>
        <taxon>Paracoccus</taxon>
    </lineage>
</organism>
<dbReference type="Gene3D" id="3.55.50.10">
    <property type="entry name" value="Baseplate protein-like domains"/>
    <property type="match status" value="1"/>
</dbReference>
<dbReference type="SUPFAM" id="SSF69279">
    <property type="entry name" value="Phage tail proteins"/>
    <property type="match status" value="1"/>
</dbReference>
<reference evidence="2" key="1">
    <citation type="journal article" date="2019" name="Int. J. Syst. Evol. Microbiol.">
        <title>The Global Catalogue of Microorganisms (GCM) 10K type strain sequencing project: providing services to taxonomists for standard genome sequencing and annotation.</title>
        <authorList>
            <consortium name="The Broad Institute Genomics Platform"/>
            <consortium name="The Broad Institute Genome Sequencing Center for Infectious Disease"/>
            <person name="Wu L."/>
            <person name="Ma J."/>
        </authorList>
    </citation>
    <scope>NUCLEOTIDE SEQUENCE [LARGE SCALE GENOMIC DNA]</scope>
    <source>
        <strain evidence="2">CECT 8482</strain>
    </source>
</reference>
<dbReference type="Proteomes" id="UP001243846">
    <property type="component" value="Unassembled WGS sequence"/>
</dbReference>
<protein>
    <submittedName>
        <fullName evidence="1">Contractile injection system protein, VgrG/Pvc8 family</fullName>
    </submittedName>
</protein>
<accession>A0ABT8D4I5</accession>
<dbReference type="Pfam" id="PF05954">
    <property type="entry name" value="Phage_GPD"/>
    <property type="match status" value="1"/>
</dbReference>
<evidence type="ECO:0000313" key="1">
    <source>
        <dbReference type="EMBL" id="MDN3711435.1"/>
    </source>
</evidence>
<gene>
    <name evidence="1" type="ORF">QWZ10_05720</name>
</gene>
<keyword evidence="2" id="KW-1185">Reference proteome</keyword>
<name>A0ABT8D4I5_9RHOB</name>
<evidence type="ECO:0000313" key="2">
    <source>
        <dbReference type="Proteomes" id="UP001243846"/>
    </source>
</evidence>
<dbReference type="EMBL" id="JAUFRC010000001">
    <property type="protein sequence ID" value="MDN3711435.1"/>
    <property type="molecule type" value="Genomic_DNA"/>
</dbReference>
<comment type="caution">
    <text evidence="1">The sequence shown here is derived from an EMBL/GenBank/DDBJ whole genome shotgun (WGS) entry which is preliminary data.</text>
</comment>